<evidence type="ECO:0000313" key="2">
    <source>
        <dbReference type="Proteomes" id="UP000230709"/>
    </source>
</evidence>
<accession>A0A2D2CXN8</accession>
<dbReference type="RefSeq" id="WP_003614605.1">
    <property type="nucleotide sequence ID" value="NZ_ADVE02000001.1"/>
</dbReference>
<sequence>MRAIRARSKTAVAAFDVETFMENLASKGVVLGLYCDAFVRASRTAELSDEDHAALATHKSEIVKFLLCNMKPV</sequence>
<dbReference type="Proteomes" id="UP000230709">
    <property type="component" value="Chromosome"/>
</dbReference>
<dbReference type="AlphaFoldDB" id="A0A2D2CXN8"/>
<reference evidence="2" key="1">
    <citation type="submission" date="2017-10" db="EMBL/GenBank/DDBJ databases">
        <title>Completed PacBio SMRT sequence of Methylosinus trichosporium OB3b reveals presence of a third large plasmid.</title>
        <authorList>
            <person name="Charles T.C."/>
            <person name="Lynch M.D.J."/>
            <person name="Heil J.R."/>
            <person name="Cheng J."/>
        </authorList>
    </citation>
    <scope>NUCLEOTIDE SEQUENCE [LARGE SCALE GENOMIC DNA]</scope>
    <source>
        <strain evidence="2">OB3b</strain>
    </source>
</reference>
<proteinExistence type="predicted"/>
<protein>
    <submittedName>
        <fullName evidence="1">Uncharacterized protein</fullName>
    </submittedName>
</protein>
<name>A0A2D2CXN8_METT3</name>
<keyword evidence="2" id="KW-1185">Reference proteome</keyword>
<organism evidence="1 2">
    <name type="scientific">Methylosinus trichosporium (strain ATCC 35070 / NCIMB 11131 / UNIQEM 75 / OB3b)</name>
    <dbReference type="NCBI Taxonomy" id="595536"/>
    <lineage>
        <taxon>Bacteria</taxon>
        <taxon>Pseudomonadati</taxon>
        <taxon>Pseudomonadota</taxon>
        <taxon>Alphaproteobacteria</taxon>
        <taxon>Hyphomicrobiales</taxon>
        <taxon>Methylocystaceae</taxon>
        <taxon>Methylosinus</taxon>
    </lineage>
</organism>
<evidence type="ECO:0000313" key="1">
    <source>
        <dbReference type="EMBL" id="ATQ67483.1"/>
    </source>
</evidence>
<gene>
    <name evidence="1" type="ORF">CQW49_05920</name>
</gene>
<dbReference type="EMBL" id="CP023737">
    <property type="protein sequence ID" value="ATQ67483.1"/>
    <property type="molecule type" value="Genomic_DNA"/>
</dbReference>
<dbReference type="KEGG" id="mtw:CQW49_05920"/>